<dbReference type="EMBL" id="BAABIB010000168">
    <property type="protein sequence ID" value="GAA4669916.1"/>
    <property type="molecule type" value="Genomic_DNA"/>
</dbReference>
<keyword evidence="1" id="KW-0255">Endonuclease</keyword>
<dbReference type="InterPro" id="IPR036866">
    <property type="entry name" value="RibonucZ/Hydroxyglut_hydro"/>
</dbReference>
<gene>
    <name evidence="3" type="ORF">GCM10023214_75590</name>
</gene>
<dbReference type="Proteomes" id="UP001500192">
    <property type="component" value="Unassembled WGS sequence"/>
</dbReference>
<keyword evidence="4" id="KW-1185">Reference proteome</keyword>
<dbReference type="PANTHER" id="PTHR46018">
    <property type="entry name" value="ZINC PHOSPHODIESTERASE ELAC PROTEIN 1"/>
    <property type="match status" value="1"/>
</dbReference>
<organism evidence="3 4">
    <name type="scientific">Amycolatopsis dongchuanensis</name>
    <dbReference type="NCBI Taxonomy" id="1070866"/>
    <lineage>
        <taxon>Bacteria</taxon>
        <taxon>Bacillati</taxon>
        <taxon>Actinomycetota</taxon>
        <taxon>Actinomycetes</taxon>
        <taxon>Pseudonocardiales</taxon>
        <taxon>Pseudonocardiaceae</taxon>
        <taxon>Amycolatopsis</taxon>
    </lineage>
</organism>
<dbReference type="Gene3D" id="3.60.15.10">
    <property type="entry name" value="Ribonuclease Z/Hydroxyacylglutathione hydrolase-like"/>
    <property type="match status" value="1"/>
</dbReference>
<proteinExistence type="predicted"/>
<reference evidence="4" key="1">
    <citation type="journal article" date="2019" name="Int. J. Syst. Evol. Microbiol.">
        <title>The Global Catalogue of Microorganisms (GCM) 10K type strain sequencing project: providing services to taxonomists for standard genome sequencing and annotation.</title>
        <authorList>
            <consortium name="The Broad Institute Genomics Platform"/>
            <consortium name="The Broad Institute Genome Sequencing Center for Infectious Disease"/>
            <person name="Wu L."/>
            <person name="Ma J."/>
        </authorList>
    </citation>
    <scope>NUCLEOTIDE SEQUENCE [LARGE SCALE GENOMIC DNA]</scope>
    <source>
        <strain evidence="4">JCM 18054</strain>
    </source>
</reference>
<evidence type="ECO:0000313" key="3">
    <source>
        <dbReference type="EMBL" id="GAA4669916.1"/>
    </source>
</evidence>
<accession>A0ABP8VRV0</accession>
<evidence type="ECO:0000313" key="4">
    <source>
        <dbReference type="Proteomes" id="UP001500192"/>
    </source>
</evidence>
<dbReference type="RefSeq" id="WP_346056661.1">
    <property type="nucleotide sequence ID" value="NZ_BAABIB010000168.1"/>
</dbReference>
<dbReference type="SUPFAM" id="SSF56281">
    <property type="entry name" value="Metallo-hydrolase/oxidoreductase"/>
    <property type="match status" value="1"/>
</dbReference>
<protein>
    <submittedName>
        <fullName evidence="3">MBL fold metallo-hydrolase</fullName>
    </submittedName>
</protein>
<comment type="caution">
    <text evidence="3">The sequence shown here is derived from an EMBL/GenBank/DDBJ whole genome shotgun (WGS) entry which is preliminary data.</text>
</comment>
<sequence length="344" mass="36806">MSGSEVFAVVLGTAAGRIWPQPGRSGTSTALSIEDHHYVVDLGYGWGQRYQQYGLGSGFGLTPLRRLAAVFLTHLHSDHTIGLAELLAFGLEPRERPIELIGPGPRGSLPPVHALGGPEPGVVCPERPMPGTAETFALLRSALAADLNDNVRDSRRPHPDTVVRATDVKLPAEVVAAVGDPDLNPAPEVEPWCVFEDDRVRVTATLVDHRPVFPALAYRFDTGAGSVTFSGDTCVSANLVRLAKDTDLLVHEANDPDFIERFLPEPRTPQQQAKLDHLRGAHTTATEAGSVAEAAGARALLLTHLGRCDPADPPWTRAATTFSGRVFVAEEGLRIDIGNPEVAS</sequence>
<keyword evidence="1" id="KW-0540">Nuclease</keyword>
<dbReference type="PANTHER" id="PTHR46018:SF2">
    <property type="entry name" value="ZINC PHOSPHODIESTERASE ELAC PROTEIN 1"/>
    <property type="match status" value="1"/>
</dbReference>
<dbReference type="CDD" id="cd07719">
    <property type="entry name" value="arylsulfatase_AtsA-like_MBL-fold"/>
    <property type="match status" value="1"/>
</dbReference>
<name>A0ABP8VRV0_9PSEU</name>
<dbReference type="InterPro" id="IPR044094">
    <property type="entry name" value="AtsA-like_MBL-fold"/>
</dbReference>
<keyword evidence="2" id="KW-0378">Hydrolase</keyword>
<evidence type="ECO:0000256" key="2">
    <source>
        <dbReference type="ARBA" id="ARBA00022801"/>
    </source>
</evidence>
<evidence type="ECO:0000256" key="1">
    <source>
        <dbReference type="ARBA" id="ARBA00022759"/>
    </source>
</evidence>